<dbReference type="AlphaFoldDB" id="A0A953LJU4"/>
<evidence type="ECO:0000256" key="2">
    <source>
        <dbReference type="SAM" id="SignalP"/>
    </source>
</evidence>
<gene>
    <name evidence="3" type="ORF">CWE10_15475</name>
</gene>
<dbReference type="PANTHER" id="PTHR23303">
    <property type="entry name" value="CARBOXYPEPTIDASE REGULATORY REGION-CONTAINING"/>
    <property type="match status" value="1"/>
</dbReference>
<dbReference type="InterPro" id="IPR008969">
    <property type="entry name" value="CarboxyPept-like_regulatory"/>
</dbReference>
<dbReference type="GO" id="GO:0030246">
    <property type="term" value="F:carbohydrate binding"/>
    <property type="evidence" value="ECO:0007669"/>
    <property type="project" value="InterPro"/>
</dbReference>
<evidence type="ECO:0000313" key="3">
    <source>
        <dbReference type="EMBL" id="MBY6277579.1"/>
    </source>
</evidence>
<dbReference type="SUPFAM" id="SSF49452">
    <property type="entry name" value="Starch-binding domain-like"/>
    <property type="match status" value="1"/>
</dbReference>
<keyword evidence="1 2" id="KW-0732">Signal</keyword>
<evidence type="ECO:0008006" key="5">
    <source>
        <dbReference type="Google" id="ProtNLM"/>
    </source>
</evidence>
<dbReference type="EMBL" id="PIUK01000201">
    <property type="protein sequence ID" value="MBY6277579.1"/>
    <property type="molecule type" value="Genomic_DNA"/>
</dbReference>
<dbReference type="Proteomes" id="UP000732377">
    <property type="component" value="Unassembled WGS sequence"/>
</dbReference>
<feature type="signal peptide" evidence="2">
    <location>
        <begin position="1"/>
        <end position="35"/>
    </location>
</feature>
<protein>
    <recommendedName>
        <fullName evidence="5">Carboxypeptidase regulatory-like domain-containing protein</fullName>
    </recommendedName>
</protein>
<organism evidence="3 4">
    <name type="scientific">Symbiobacterium thermophilum</name>
    <dbReference type="NCBI Taxonomy" id="2734"/>
    <lineage>
        <taxon>Bacteria</taxon>
        <taxon>Bacillati</taxon>
        <taxon>Bacillota</taxon>
        <taxon>Clostridia</taxon>
        <taxon>Eubacteriales</taxon>
        <taxon>Symbiobacteriaceae</taxon>
        <taxon>Symbiobacterium</taxon>
    </lineage>
</organism>
<evidence type="ECO:0000256" key="1">
    <source>
        <dbReference type="ARBA" id="ARBA00022729"/>
    </source>
</evidence>
<dbReference type="InterPro" id="IPR051417">
    <property type="entry name" value="SDr/BOS_complex"/>
</dbReference>
<feature type="chain" id="PRO_5037280046" description="Carboxypeptidase regulatory-like domain-containing protein" evidence="2">
    <location>
        <begin position="36"/>
        <end position="774"/>
    </location>
</feature>
<dbReference type="SUPFAM" id="SSF49464">
    <property type="entry name" value="Carboxypeptidase regulatory domain-like"/>
    <property type="match status" value="4"/>
</dbReference>
<name>A0A953LJU4_SYMTR</name>
<dbReference type="InterPro" id="IPR013784">
    <property type="entry name" value="Carb-bd-like_fold"/>
</dbReference>
<accession>A0A953LJU4</accession>
<comment type="caution">
    <text evidence="3">The sequence shown here is derived from an EMBL/GenBank/DDBJ whole genome shotgun (WGS) entry which is preliminary data.</text>
</comment>
<dbReference type="PANTHER" id="PTHR23303:SF14">
    <property type="entry name" value="BOS COMPLEX SUBUNIT NOMO1-RELATED"/>
    <property type="match status" value="1"/>
</dbReference>
<proteinExistence type="predicted"/>
<sequence length="774" mass="81021">MNRYGRNPAGTVRRKAVAWLTSLLLLVSVVLPAAAQEAANQVLLRVADATGRPVPAATVEIYELGTGLVAVQFTGEDGLVRVPVTPGRTRLWQARATAAGYEVRETGWFDPAQGGVRAITLEPVGGELQLYVRDADGRTGASVTLLNSAGRVVAQGTAQAGRWVARDLAPGVYTALVSAEGKAPVQKSVSVGRGRVTVEAISLATGTITASGEVVDGATGSPLRGATVELVRGENVVVGSAQTGATGRFTIRASLPEDTYRLRVRMPGYTPVETDAQQVSPGGLLDHSGLNRIKIYRTTGTVESVLTTIGNRPIRTAEIVLLRKGLGEVASAKVDANGAVRFENVPAGEGILYQLVAYNAVDSLTVDHIDLAISDWFTVNPGGTVQIPLVAQQFNDQSLVRSTVTGTVVGPTGLPIEGATVELIRRSHVMYKATTDAEGKFLIENVDASQDGGFAQSPYMLRVSKEGYVPTREVVVSGTSTTTFHVPGGGRLLLQATLHPAMATVQGRIVDTLGRPVSGADVKMVLADGREAGRDRTDDGGWYRLGSIPTTTGWAALSVTAEGYLPTGYIDMTAALGAGDALPTVRLTPAETTVDGVVVDLQGRPVTGANVQLHLDGVKAAEGRSESDGYFSVKVDASSASIGLLVVEAEGYTRGGVVLTELPGPGRTLTQAVMVYEQNAVVEGRVLDQNGQAVSGARVELALEGSGQVRAAVTDASGRYRIEQPLPAGATWAWLRVKPESGTFAGSVTHGMDMAPIIRLTPGDTVVTDLLVRR</sequence>
<reference evidence="3" key="1">
    <citation type="submission" date="2017-11" db="EMBL/GenBank/DDBJ databases">
        <title>Three new genomes from thermophilic consortium.</title>
        <authorList>
            <person name="Quaggio R."/>
            <person name="Amgarten D."/>
            <person name="Setubal J.C."/>
        </authorList>
    </citation>
    <scope>NUCLEOTIDE SEQUENCE</scope>
    <source>
        <strain evidence="3">ZCTH01-B2</strain>
    </source>
</reference>
<dbReference type="RefSeq" id="WP_273380848.1">
    <property type="nucleotide sequence ID" value="NZ_PIUK01000201.1"/>
</dbReference>
<evidence type="ECO:0000313" key="4">
    <source>
        <dbReference type="Proteomes" id="UP000732377"/>
    </source>
</evidence>
<dbReference type="Gene3D" id="2.60.40.1120">
    <property type="entry name" value="Carboxypeptidase-like, regulatory domain"/>
    <property type="match status" value="4"/>
</dbReference>
<dbReference type="Pfam" id="PF13620">
    <property type="entry name" value="CarboxypepD_reg"/>
    <property type="match status" value="4"/>
</dbReference>